<feature type="region of interest" description="Disordered" evidence="1">
    <location>
        <begin position="20"/>
        <end position="50"/>
    </location>
</feature>
<feature type="chain" id="PRO_5014114210" evidence="2">
    <location>
        <begin position="20"/>
        <end position="132"/>
    </location>
</feature>
<dbReference type="OrthoDB" id="4502451at2759"/>
<keyword evidence="2" id="KW-0732">Signal</keyword>
<dbReference type="AlphaFoldDB" id="A0A2I2F1K7"/>
<evidence type="ECO:0000256" key="1">
    <source>
        <dbReference type="SAM" id="MobiDB-lite"/>
    </source>
</evidence>
<accession>A0A2I2F1K7</accession>
<protein>
    <submittedName>
        <fullName evidence="3">Uncharacterized protein</fullName>
    </submittedName>
</protein>
<feature type="compositionally biased region" description="Basic and acidic residues" evidence="1">
    <location>
        <begin position="34"/>
        <end position="47"/>
    </location>
</feature>
<gene>
    <name evidence="3" type="ORF">BDW47DRAFT_112024</name>
</gene>
<proteinExistence type="predicted"/>
<sequence>MHLSNLILLPLALLPLVTADSDSGEGSWSIRGYKTKEDDAKPPKPDQYEDLASGRNVIECGDLSNGDELRFIKGNPGDFVVTVYRGPTEGEDKRCSGEGATVQPGKVYEGPFKQYEVQFIPIKKRSEKALRS</sequence>
<name>A0A2I2F1K7_ASPCN</name>
<dbReference type="GeneID" id="36521234"/>
<evidence type="ECO:0000313" key="4">
    <source>
        <dbReference type="Proteomes" id="UP000234585"/>
    </source>
</evidence>
<dbReference type="EMBL" id="KZ559177">
    <property type="protein sequence ID" value="PLB34515.1"/>
    <property type="molecule type" value="Genomic_DNA"/>
</dbReference>
<reference evidence="3 4" key="1">
    <citation type="submission" date="2017-12" db="EMBL/GenBank/DDBJ databases">
        <authorList>
            <consortium name="DOE Joint Genome Institute"/>
            <person name="Haridas S."/>
            <person name="Kjaerbolling I."/>
            <person name="Vesth T.C."/>
            <person name="Frisvad J.C."/>
            <person name="Nybo J.L."/>
            <person name="Theobald S."/>
            <person name="Kuo A."/>
            <person name="Bowyer P."/>
            <person name="Matsuda Y."/>
            <person name="Mondo S."/>
            <person name="Lyhne E.K."/>
            <person name="Kogle M.E."/>
            <person name="Clum A."/>
            <person name="Lipzen A."/>
            <person name="Salamov A."/>
            <person name="Ngan C.Y."/>
            <person name="Daum C."/>
            <person name="Chiniquy J."/>
            <person name="Barry K."/>
            <person name="LaButti K."/>
            <person name="Simmons B.A."/>
            <person name="Magnuson J.K."/>
            <person name="Mortensen U.H."/>
            <person name="Larsen T.O."/>
            <person name="Grigoriev I.V."/>
            <person name="Baker S.E."/>
            <person name="Andersen M.R."/>
            <person name="Nordberg H.P."/>
            <person name="Cantor M.N."/>
            <person name="Hua S.X."/>
        </authorList>
    </citation>
    <scope>NUCLEOTIDE SEQUENCE [LARGE SCALE GENOMIC DNA]</scope>
    <source>
        <strain evidence="3 4">CBS 102.13</strain>
    </source>
</reference>
<dbReference type="RefSeq" id="XP_024668527.1">
    <property type="nucleotide sequence ID" value="XM_024814074.1"/>
</dbReference>
<evidence type="ECO:0000256" key="2">
    <source>
        <dbReference type="SAM" id="SignalP"/>
    </source>
</evidence>
<dbReference type="Proteomes" id="UP000234585">
    <property type="component" value="Unassembled WGS sequence"/>
</dbReference>
<evidence type="ECO:0000313" key="3">
    <source>
        <dbReference type="EMBL" id="PLB34515.1"/>
    </source>
</evidence>
<keyword evidence="4" id="KW-1185">Reference proteome</keyword>
<feature type="signal peptide" evidence="2">
    <location>
        <begin position="1"/>
        <end position="19"/>
    </location>
</feature>
<organism evidence="3 4">
    <name type="scientific">Aspergillus candidus</name>
    <dbReference type="NCBI Taxonomy" id="41067"/>
    <lineage>
        <taxon>Eukaryota</taxon>
        <taxon>Fungi</taxon>
        <taxon>Dikarya</taxon>
        <taxon>Ascomycota</taxon>
        <taxon>Pezizomycotina</taxon>
        <taxon>Eurotiomycetes</taxon>
        <taxon>Eurotiomycetidae</taxon>
        <taxon>Eurotiales</taxon>
        <taxon>Aspergillaceae</taxon>
        <taxon>Aspergillus</taxon>
        <taxon>Aspergillus subgen. Circumdati</taxon>
    </lineage>
</organism>